<evidence type="ECO:0000256" key="1">
    <source>
        <dbReference type="SAM" id="MobiDB-lite"/>
    </source>
</evidence>
<evidence type="ECO:0000313" key="3">
    <source>
        <dbReference type="Proteomes" id="UP000433483"/>
    </source>
</evidence>
<dbReference type="EMBL" id="QXGB01003523">
    <property type="protein sequence ID" value="KAE9170308.1"/>
    <property type="molecule type" value="Genomic_DNA"/>
</dbReference>
<name>A0A6A3VSF5_9STRA</name>
<evidence type="ECO:0000313" key="2">
    <source>
        <dbReference type="EMBL" id="KAE9170308.1"/>
    </source>
</evidence>
<dbReference type="OrthoDB" id="111587at2759"/>
<organism evidence="2 3">
    <name type="scientific">Phytophthora fragariae</name>
    <dbReference type="NCBI Taxonomy" id="53985"/>
    <lineage>
        <taxon>Eukaryota</taxon>
        <taxon>Sar</taxon>
        <taxon>Stramenopiles</taxon>
        <taxon>Oomycota</taxon>
        <taxon>Peronosporomycetes</taxon>
        <taxon>Peronosporales</taxon>
        <taxon>Peronosporaceae</taxon>
        <taxon>Phytophthora</taxon>
    </lineage>
</organism>
<evidence type="ECO:0008006" key="4">
    <source>
        <dbReference type="Google" id="ProtNLM"/>
    </source>
</evidence>
<accession>A0A6A3VSF5</accession>
<protein>
    <recommendedName>
        <fullName evidence="4">Myb-like domain-containing protein</fullName>
    </recommendedName>
</protein>
<dbReference type="Proteomes" id="UP000433483">
    <property type="component" value="Unassembled WGS sequence"/>
</dbReference>
<proteinExistence type="predicted"/>
<comment type="caution">
    <text evidence="2">The sequence shown here is derived from an EMBL/GenBank/DDBJ whole genome shotgun (WGS) entry which is preliminary data.</text>
</comment>
<dbReference type="PANTHER" id="PTHR37558">
    <property type="entry name" value="HTH CENPB-TYPE DOMAIN-CONTAINING PROTEIN"/>
    <property type="match status" value="1"/>
</dbReference>
<gene>
    <name evidence="2" type="ORF">PF005_g27606</name>
</gene>
<dbReference type="PANTHER" id="PTHR37558:SF1">
    <property type="entry name" value="HTH CENPB-TYPE DOMAIN-CONTAINING PROTEIN"/>
    <property type="match status" value="1"/>
</dbReference>
<keyword evidence="3" id="KW-1185">Reference proteome</keyword>
<sequence>MAEGRRRNFTDEEDLALLRQALGDRPFLQPRGGILAKWDELAATLVADASFPRDNLSGKTASGRFDKLVKAHRKQSAEAATLSGVSEEESEKTVLLDEIVALLDDYAARTAAAKETEQRKREREEELADNKAAREELAAQRAHERKEDHEESARARQEASEHMLKLVGAVTNSILAIIQAQKSN</sequence>
<reference evidence="2 3" key="1">
    <citation type="submission" date="2018-08" db="EMBL/GenBank/DDBJ databases">
        <title>Genomic investigation of the strawberry pathogen Phytophthora fragariae indicates pathogenicity is determined by transcriptional variation in three key races.</title>
        <authorList>
            <person name="Adams T.M."/>
            <person name="Armitage A.D."/>
            <person name="Sobczyk M.K."/>
            <person name="Bates H.J."/>
            <person name="Dunwell J.M."/>
            <person name="Nellist C.F."/>
            <person name="Harrison R.J."/>
        </authorList>
    </citation>
    <scope>NUCLEOTIDE SEQUENCE [LARGE SCALE GENOMIC DNA]</scope>
    <source>
        <strain evidence="2 3">NOV-27</strain>
    </source>
</reference>
<feature type="region of interest" description="Disordered" evidence="1">
    <location>
        <begin position="113"/>
        <end position="160"/>
    </location>
</feature>
<dbReference type="AlphaFoldDB" id="A0A6A3VSF5"/>